<sequence>MNKVASSFSLSAYDFLAVLIPGGIILSSIIYSPYFKNLIRTSTEKSGDSPEWLRYTLLFILAYLLGLIWKMFMDWVFKDFRNNIKHIEISYEKSIGKEMKYRYAYLKKHNNDSGKNPISNAKKERFCNLKEIYMKAYKADKDENKAIERKYYHSYYYLQKEGGLGSVPIIERQIAFVRNILLIIPLLITSVFNVFQLESLPFVALITLSCCFIVFLLCWLHKAQSKVYELIFEGAYYYGFNQYIPDEVTKQGERPNACLCTSFLESFLFRFLLALCLVVSIAYFMSKQDFSIESIRLVLFVTMTLVMLNRFVLQVVLLAIQQIVKYSLILFFIILYSFSLLSLLLFLCIIFVFPYVLFFW</sequence>
<name>A0ABR4XJ74_9PORP</name>
<keyword evidence="1" id="KW-1133">Transmembrane helix</keyword>
<organism evidence="2 3">
    <name type="scientific">Porphyromonas canoris</name>
    <dbReference type="NCBI Taxonomy" id="36875"/>
    <lineage>
        <taxon>Bacteria</taxon>
        <taxon>Pseudomonadati</taxon>
        <taxon>Bacteroidota</taxon>
        <taxon>Bacteroidia</taxon>
        <taxon>Bacteroidales</taxon>
        <taxon>Porphyromonadaceae</taxon>
        <taxon>Porphyromonas</taxon>
    </lineage>
</organism>
<feature type="transmembrane region" description="Helical" evidence="1">
    <location>
        <begin position="327"/>
        <end position="357"/>
    </location>
</feature>
<keyword evidence="1" id="KW-0472">Membrane</keyword>
<feature type="transmembrane region" description="Helical" evidence="1">
    <location>
        <begin position="297"/>
        <end position="320"/>
    </location>
</feature>
<comment type="caution">
    <text evidence="2">The sequence shown here is derived from an EMBL/GenBank/DDBJ whole genome shotgun (WGS) entry which is preliminary data.</text>
</comment>
<feature type="transmembrane region" description="Helical" evidence="1">
    <location>
        <begin position="52"/>
        <end position="72"/>
    </location>
</feature>
<dbReference type="EMBL" id="JQZV01000013">
    <property type="protein sequence ID" value="KGN91753.1"/>
    <property type="molecule type" value="Genomic_DNA"/>
</dbReference>
<evidence type="ECO:0000313" key="3">
    <source>
        <dbReference type="Proteomes" id="UP000030101"/>
    </source>
</evidence>
<feature type="transmembrane region" description="Helical" evidence="1">
    <location>
        <begin position="201"/>
        <end position="220"/>
    </location>
</feature>
<evidence type="ECO:0000256" key="1">
    <source>
        <dbReference type="SAM" id="Phobius"/>
    </source>
</evidence>
<protein>
    <submittedName>
        <fullName evidence="2">Uncharacterized protein</fullName>
    </submittedName>
</protein>
<accession>A0ABR4XJ74</accession>
<keyword evidence="1" id="KW-0812">Transmembrane</keyword>
<dbReference type="Proteomes" id="UP000030101">
    <property type="component" value="Unassembled WGS sequence"/>
</dbReference>
<dbReference type="RefSeq" id="WP_036791179.1">
    <property type="nucleotide sequence ID" value="NZ_JQZV01000013.1"/>
</dbReference>
<evidence type="ECO:0000313" key="2">
    <source>
        <dbReference type="EMBL" id="KGN91753.1"/>
    </source>
</evidence>
<proteinExistence type="predicted"/>
<reference evidence="2 3" key="1">
    <citation type="submission" date="2014-08" db="EMBL/GenBank/DDBJ databases">
        <title>Porphyromonas canoris strain:OH2762 Genome sequencing.</title>
        <authorList>
            <person name="Wallis C."/>
            <person name="Deusch O."/>
            <person name="O'Flynn C."/>
            <person name="Davis I."/>
            <person name="Jospin G."/>
            <person name="Darling A.E."/>
            <person name="Coil D.A."/>
            <person name="Alexiev A."/>
            <person name="Horsfall A."/>
            <person name="Kirkwood N."/>
            <person name="Harris S."/>
            <person name="Eisen J.A."/>
        </authorList>
    </citation>
    <scope>NUCLEOTIDE SEQUENCE [LARGE SCALE GENOMIC DNA]</scope>
    <source>
        <strain evidence="3">COT-108 OH2762</strain>
    </source>
</reference>
<keyword evidence="3" id="KW-1185">Reference proteome</keyword>
<gene>
    <name evidence="2" type="ORF">HQ43_06560</name>
</gene>
<feature type="transmembrane region" description="Helical" evidence="1">
    <location>
        <begin position="176"/>
        <end position="195"/>
    </location>
</feature>
<feature type="transmembrane region" description="Helical" evidence="1">
    <location>
        <begin position="12"/>
        <end position="32"/>
    </location>
</feature>
<feature type="transmembrane region" description="Helical" evidence="1">
    <location>
        <begin position="267"/>
        <end position="285"/>
    </location>
</feature>